<keyword evidence="1 3" id="KW-0378">Hydrolase</keyword>
<evidence type="ECO:0000256" key="2">
    <source>
        <dbReference type="ARBA" id="ARBA00023080"/>
    </source>
</evidence>
<dbReference type="GO" id="GO:0008829">
    <property type="term" value="F:dCTP deaminase activity"/>
    <property type="evidence" value="ECO:0007669"/>
    <property type="project" value="UniProtKB-EC"/>
</dbReference>
<gene>
    <name evidence="3" type="primary">dcd</name>
    <name evidence="3" type="ORF">EJNHJLOP_00043</name>
</gene>
<dbReference type="InterPro" id="IPR036157">
    <property type="entry name" value="dUTPase-like_sf"/>
</dbReference>
<dbReference type="EC" id="3.5.4.13" evidence="3"/>
<accession>A0AA46TDZ0</accession>
<name>A0AA46TDZ0_9VIRU</name>
<sequence>MSLMQINPKEVVEKGYLKLSPYSKIQQVGIDLSIEKGVEIAGWKKWELVRLNEEFHLPSDVFVILFPRSTMFRNGMIVECGVVEPGYEGRPVVAIHIPFLTTGDIGVKSVTLTKGYRVVQAIFFKANSASIYNGSYQGEGL</sequence>
<protein>
    <submittedName>
        <fullName evidence="3">dCTP deaminase</fullName>
        <ecNumber evidence="3">3.5.4.13</ecNumber>
    </submittedName>
</protein>
<dbReference type="CDD" id="cd07557">
    <property type="entry name" value="trimeric_dUTPase"/>
    <property type="match status" value="1"/>
</dbReference>
<dbReference type="RefSeq" id="YP_010772800.1">
    <property type="nucleotide sequence ID" value="NC_074655.1"/>
</dbReference>
<evidence type="ECO:0000313" key="3">
    <source>
        <dbReference type="EMBL" id="UYL64932.1"/>
    </source>
</evidence>
<dbReference type="GO" id="GO:0006229">
    <property type="term" value="P:dUTP biosynthetic process"/>
    <property type="evidence" value="ECO:0007669"/>
    <property type="project" value="InterPro"/>
</dbReference>
<evidence type="ECO:0000313" key="4">
    <source>
        <dbReference type="Proteomes" id="UP001156272"/>
    </source>
</evidence>
<dbReference type="SUPFAM" id="SSF51283">
    <property type="entry name" value="dUTPase-like"/>
    <property type="match status" value="1"/>
</dbReference>
<dbReference type="Pfam" id="PF22769">
    <property type="entry name" value="DCD"/>
    <property type="match status" value="1"/>
</dbReference>
<keyword evidence="2" id="KW-0546">Nucleotide metabolism</keyword>
<dbReference type="PANTHER" id="PTHR42680">
    <property type="entry name" value="DCTP DEAMINASE"/>
    <property type="match status" value="1"/>
</dbReference>
<reference evidence="3 4" key="1">
    <citation type="submission" date="2022-09" db="EMBL/GenBank/DDBJ databases">
        <title>Evolutionary Diversification of Methanotrophic Ca. Methanophagales (ANME-1) and Their Expansive Virome.</title>
        <authorList>
            <person name="Laso-Perez R."/>
            <person name="Wu F."/>
            <person name="Cremiere A."/>
            <person name="Speth D.R."/>
            <person name="Magyar J.S."/>
            <person name="Krupovic M."/>
            <person name="Orphan V.J."/>
        </authorList>
    </citation>
    <scope>NUCLEOTIDE SEQUENCE [LARGE SCALE GENOMIC DNA]</scope>
    <source>
        <strain evidence="3">PBV082</strain>
    </source>
</reference>
<dbReference type="Gene3D" id="2.70.40.10">
    <property type="match status" value="1"/>
</dbReference>
<organism evidence="3 4">
    <name type="scientific">Methanophagales virus PBV082</name>
    <dbReference type="NCBI Taxonomy" id="3071307"/>
    <lineage>
        <taxon>Viruses</taxon>
        <taxon>Viruses incertae sedis</taxon>
        <taxon>Itzamnaviridae</taxon>
        <taxon>Pletoitzamnavirus</taxon>
        <taxon>Pletoitzamnavirus pescaderoense</taxon>
    </lineage>
</organism>
<dbReference type="PANTHER" id="PTHR42680:SF3">
    <property type="entry name" value="DCTP DEAMINASE"/>
    <property type="match status" value="1"/>
</dbReference>
<proteinExistence type="predicted"/>
<evidence type="ECO:0000256" key="1">
    <source>
        <dbReference type="ARBA" id="ARBA00022801"/>
    </source>
</evidence>
<dbReference type="InterPro" id="IPR011962">
    <property type="entry name" value="dCTP_deaminase"/>
</dbReference>
<dbReference type="GeneID" id="80402526"/>
<dbReference type="KEGG" id="vg:80402526"/>
<keyword evidence="4" id="KW-1185">Reference proteome</keyword>
<dbReference type="EMBL" id="OP413839">
    <property type="protein sequence ID" value="UYL64932.1"/>
    <property type="molecule type" value="Genomic_DNA"/>
</dbReference>
<dbReference type="Proteomes" id="UP001156272">
    <property type="component" value="Segment"/>
</dbReference>
<dbReference type="InterPro" id="IPR033704">
    <property type="entry name" value="dUTPase_trimeric"/>
</dbReference>